<dbReference type="EMBL" id="OVEO01000007">
    <property type="protein sequence ID" value="SPQ97353.1"/>
    <property type="molecule type" value="Genomic_DNA"/>
</dbReference>
<evidence type="ECO:0000313" key="3">
    <source>
        <dbReference type="EMBL" id="SPQ97353.1"/>
    </source>
</evidence>
<dbReference type="Proteomes" id="UP000290189">
    <property type="component" value="Unassembled WGS sequence"/>
</dbReference>
<sequence length="164" mass="18240">MEPDDAVMRRALDDFQAEASAQIEGQVRCGTAGSAEVARDQIVHALLHHRTSSPINVTEDALRSLMVRGHLHRHEAIRALLLDRELRALSCSTPADSVAALTARLRSRKKQGDVSEDTTASKKRRSCSPEATAAAPRPKRFRAHREFDLQRRRVKPSKAKSTSR</sequence>
<dbReference type="Proteomes" id="UP000039324">
    <property type="component" value="Unassembled WGS sequence"/>
</dbReference>
<protein>
    <submittedName>
        <fullName evidence="2">Uncharacterized protein</fullName>
    </submittedName>
</protein>
<feature type="region of interest" description="Disordered" evidence="1">
    <location>
        <begin position="105"/>
        <end position="164"/>
    </location>
</feature>
<feature type="compositionally biased region" description="Basic residues" evidence="1">
    <location>
        <begin position="152"/>
        <end position="164"/>
    </location>
</feature>
<reference evidence="3 5" key="2">
    <citation type="submission" date="2018-03" db="EMBL/GenBank/DDBJ databases">
        <authorList>
            <person name="Fogelqvist J."/>
        </authorList>
    </citation>
    <scope>NUCLEOTIDE SEQUENCE [LARGE SCALE GENOMIC DNA]</scope>
</reference>
<name>A0A0G4IVK3_PLABS</name>
<dbReference type="EMBL" id="CDSF01000090">
    <property type="protein sequence ID" value="CEO99340.1"/>
    <property type="molecule type" value="Genomic_DNA"/>
</dbReference>
<reference evidence="2 4" key="1">
    <citation type="submission" date="2015-02" db="EMBL/GenBank/DDBJ databases">
        <authorList>
            <person name="Chooi Y.-H."/>
        </authorList>
    </citation>
    <scope>NUCLEOTIDE SEQUENCE [LARGE SCALE GENOMIC DNA]</scope>
    <source>
        <strain evidence="2">E3</strain>
    </source>
</reference>
<evidence type="ECO:0000256" key="1">
    <source>
        <dbReference type="SAM" id="MobiDB-lite"/>
    </source>
</evidence>
<dbReference type="AlphaFoldDB" id="A0A0G4IVK3"/>
<accession>A0A0G4IVK3</accession>
<proteinExistence type="predicted"/>
<gene>
    <name evidence="2" type="ORF">PBRA_001246</name>
    <name evidence="3" type="ORF">PLBR_LOCUS4568</name>
</gene>
<geneLocation type="mitochondrion" evidence="3"/>
<organism evidence="2 4">
    <name type="scientific">Plasmodiophora brassicae</name>
    <name type="common">Clubroot disease agent</name>
    <dbReference type="NCBI Taxonomy" id="37360"/>
    <lineage>
        <taxon>Eukaryota</taxon>
        <taxon>Sar</taxon>
        <taxon>Rhizaria</taxon>
        <taxon>Endomyxa</taxon>
        <taxon>Phytomyxea</taxon>
        <taxon>Plasmodiophorida</taxon>
        <taxon>Plasmodiophoridae</taxon>
        <taxon>Plasmodiophora</taxon>
    </lineage>
</organism>
<evidence type="ECO:0000313" key="2">
    <source>
        <dbReference type="EMBL" id="CEO99340.1"/>
    </source>
</evidence>
<evidence type="ECO:0000313" key="5">
    <source>
        <dbReference type="Proteomes" id="UP000290189"/>
    </source>
</evidence>
<keyword evidence="3" id="KW-0496">Mitochondrion</keyword>
<keyword evidence="4" id="KW-1185">Reference proteome</keyword>
<evidence type="ECO:0000313" key="4">
    <source>
        <dbReference type="Proteomes" id="UP000039324"/>
    </source>
</evidence>